<dbReference type="Pfam" id="PF08569">
    <property type="entry name" value="Mo25"/>
    <property type="match status" value="1"/>
</dbReference>
<sequence length="382" mass="44404">MFKKYKNQDLDMTFWWKKNPKSPQDYVKFISEQLGKIESSSTQDGKRKAQEECSKYLMYTKHFILGDTEPRPNPEAIEELYNAMYRADFFYDLLMHFSDLEFESRKEVTLILSICLRYSKDNKLVTVDNLVSKPRTIRLMLRTAELSMQQKTPNDVFLTVGNMILECIKYEQLCRIILQDPNVWKLFDIVRFGNFETSTESLQILSAALTTHTKLVSKEFFSHESNMISFTQNINKLMAHGSYVTKRQSTRLLASLIVVRSNNQLMNTYINSLDNLKLIMVLMTDKSKNLQHEAFNVFKVMVANPRKSKPVFDVLVKNRDKLLKYFETFGLDCQEPTFLDEKDFIVQEIESLPRIVSSSNNDCNTNITSSPPRNVAAAQDMA</sequence>
<feature type="region of interest" description="Disordered" evidence="2">
    <location>
        <begin position="363"/>
        <end position="382"/>
    </location>
</feature>
<dbReference type="InterPro" id="IPR013878">
    <property type="entry name" value="Mo25"/>
</dbReference>
<dbReference type="EMBL" id="HG316464">
    <property type="protein sequence ID" value="CDF91420.1"/>
    <property type="molecule type" value="Genomic_DNA"/>
</dbReference>
<dbReference type="AlphaFoldDB" id="A0A8J2XAH5"/>
<dbReference type="OrthoDB" id="609103at2759"/>
<dbReference type="InterPro" id="IPR016024">
    <property type="entry name" value="ARM-type_fold"/>
</dbReference>
<evidence type="ECO:0000313" key="3">
    <source>
        <dbReference type="EMBL" id="CDF91420.1"/>
    </source>
</evidence>
<dbReference type="Gene3D" id="1.25.10.10">
    <property type="entry name" value="Leucine-rich Repeat Variant"/>
    <property type="match status" value="1"/>
</dbReference>
<dbReference type="Proteomes" id="UP000019375">
    <property type="component" value="Unassembled WGS sequence"/>
</dbReference>
<dbReference type="PANTHER" id="PTHR10182">
    <property type="entry name" value="CALCIUM-BINDING PROTEIN 39-RELATED"/>
    <property type="match status" value="1"/>
</dbReference>
<comment type="similarity">
    <text evidence="1">Belongs to the Mo25 family.</text>
</comment>
<evidence type="ECO:0000256" key="2">
    <source>
        <dbReference type="SAM" id="MobiDB-lite"/>
    </source>
</evidence>
<name>A0A8J2XAH5_ZYGB2</name>
<reference evidence="4" key="1">
    <citation type="journal article" date="2013" name="Genome Announc.">
        <title>Genome sequence of the food spoilage yeast Zygosaccharomyces bailii CLIB 213(T).</title>
        <authorList>
            <person name="Galeote V."/>
            <person name="Bigey F."/>
            <person name="Devillers H."/>
            <person name="Neuveglise C."/>
            <person name="Dequin S."/>
        </authorList>
    </citation>
    <scope>NUCLEOTIDE SEQUENCE [LARGE SCALE GENOMIC DNA]</scope>
    <source>
        <strain evidence="4">CLIB 213 / ATCC 58445 / CBS 680 / CCRC 21525 / NBRC 1098 / NCYC 1416 / NRRL Y-2227</strain>
    </source>
</reference>
<dbReference type="GO" id="GO:0043539">
    <property type="term" value="F:protein serine/threonine kinase activator activity"/>
    <property type="evidence" value="ECO:0007669"/>
    <property type="project" value="TreeGrafter"/>
</dbReference>
<evidence type="ECO:0000256" key="1">
    <source>
        <dbReference type="ARBA" id="ARBA00011012"/>
    </source>
</evidence>
<dbReference type="SUPFAM" id="SSF48371">
    <property type="entry name" value="ARM repeat"/>
    <property type="match status" value="1"/>
</dbReference>
<dbReference type="GO" id="GO:0035556">
    <property type="term" value="P:intracellular signal transduction"/>
    <property type="evidence" value="ECO:0007669"/>
    <property type="project" value="TreeGrafter"/>
</dbReference>
<protein>
    <submittedName>
        <fullName evidence="3">ZYBA0S11-02454g1_1</fullName>
    </submittedName>
</protein>
<organism evidence="3 4">
    <name type="scientific">Zygosaccharomyces bailii (strain CLIB 213 / ATCC 58445 / CBS 680 / BCRC 21525 / NBRC 1098 / NCYC 1416 / NRRL Y-2227)</name>
    <dbReference type="NCBI Taxonomy" id="1333698"/>
    <lineage>
        <taxon>Eukaryota</taxon>
        <taxon>Fungi</taxon>
        <taxon>Dikarya</taxon>
        <taxon>Ascomycota</taxon>
        <taxon>Saccharomycotina</taxon>
        <taxon>Saccharomycetes</taxon>
        <taxon>Saccharomycetales</taxon>
        <taxon>Saccharomycetaceae</taxon>
        <taxon>Zygosaccharomyces</taxon>
    </lineage>
</organism>
<gene>
    <name evidence="3" type="ORF">BN860_02454g</name>
</gene>
<dbReference type="PANTHER" id="PTHR10182:SF3">
    <property type="entry name" value="PROTEIN MO25"/>
    <property type="match status" value="1"/>
</dbReference>
<evidence type="ECO:0000313" key="4">
    <source>
        <dbReference type="Proteomes" id="UP000019375"/>
    </source>
</evidence>
<dbReference type="InterPro" id="IPR011989">
    <property type="entry name" value="ARM-like"/>
</dbReference>
<keyword evidence="4" id="KW-1185">Reference proteome</keyword>
<accession>A0A8J2XAH5</accession>
<proteinExistence type="inferred from homology"/>
<feature type="compositionally biased region" description="Polar residues" evidence="2">
    <location>
        <begin position="363"/>
        <end position="372"/>
    </location>
</feature>